<dbReference type="EMBL" id="QGKX02000996">
    <property type="protein sequence ID" value="KAF3555409.1"/>
    <property type="molecule type" value="Genomic_DNA"/>
</dbReference>
<comment type="caution">
    <text evidence="1">The sequence shown here is derived from an EMBL/GenBank/DDBJ whole genome shotgun (WGS) entry which is preliminary data.</text>
</comment>
<evidence type="ECO:0000313" key="1">
    <source>
        <dbReference type="EMBL" id="KAF3555409.1"/>
    </source>
</evidence>
<evidence type="ECO:0000313" key="2">
    <source>
        <dbReference type="Proteomes" id="UP000712600"/>
    </source>
</evidence>
<dbReference type="AlphaFoldDB" id="A0A8S9QY87"/>
<sequence length="50" mass="5449">MVLTSIWQHAIECGSRVGQSCVAVSKSVFSFTRFSLDGDGDGETSRQLVR</sequence>
<dbReference type="Proteomes" id="UP000712600">
    <property type="component" value="Unassembled WGS sequence"/>
</dbReference>
<gene>
    <name evidence="1" type="ORF">F2Q69_00010920</name>
</gene>
<name>A0A8S9QY87_BRACR</name>
<organism evidence="1 2">
    <name type="scientific">Brassica cretica</name>
    <name type="common">Mustard</name>
    <dbReference type="NCBI Taxonomy" id="69181"/>
    <lineage>
        <taxon>Eukaryota</taxon>
        <taxon>Viridiplantae</taxon>
        <taxon>Streptophyta</taxon>
        <taxon>Embryophyta</taxon>
        <taxon>Tracheophyta</taxon>
        <taxon>Spermatophyta</taxon>
        <taxon>Magnoliopsida</taxon>
        <taxon>eudicotyledons</taxon>
        <taxon>Gunneridae</taxon>
        <taxon>Pentapetalae</taxon>
        <taxon>rosids</taxon>
        <taxon>malvids</taxon>
        <taxon>Brassicales</taxon>
        <taxon>Brassicaceae</taxon>
        <taxon>Brassiceae</taxon>
        <taxon>Brassica</taxon>
    </lineage>
</organism>
<accession>A0A8S9QY87</accession>
<proteinExistence type="predicted"/>
<reference evidence="1" key="1">
    <citation type="submission" date="2019-12" db="EMBL/GenBank/DDBJ databases">
        <title>Genome sequencing and annotation of Brassica cretica.</title>
        <authorList>
            <person name="Studholme D.J."/>
            <person name="Sarris P."/>
        </authorList>
    </citation>
    <scope>NUCLEOTIDE SEQUENCE</scope>
    <source>
        <strain evidence="1">PFS-109/04</strain>
        <tissue evidence="1">Leaf</tissue>
    </source>
</reference>
<protein>
    <submittedName>
        <fullName evidence="1">Uncharacterized protein</fullName>
    </submittedName>
</protein>